<dbReference type="eggNOG" id="COG1546">
    <property type="taxonomic scope" value="Bacteria"/>
</dbReference>
<evidence type="ECO:0000313" key="3">
    <source>
        <dbReference type="Proteomes" id="UP000010301"/>
    </source>
</evidence>
<sequence>MQTFEIATNVIHRLSCSPETVAVAESLTGGLVSAALVAVPGASQVMRGGVTTYATETKHSVLAVDLPRLKTYGPVDPEVAQQMAENVRELFDTDWGIATTGVAGPSEQDGHPVGEVYIAVANETDTVVKQLHLSGNRDEIRTQTVSETLKLLLEFISGDI</sequence>
<evidence type="ECO:0000313" key="2">
    <source>
        <dbReference type="EMBL" id="EEH64004.1"/>
    </source>
</evidence>
<accession>C0W0E5</accession>
<dbReference type="InterPro" id="IPR008136">
    <property type="entry name" value="CinA_C"/>
</dbReference>
<dbReference type="OrthoDB" id="1253990at2"/>
<reference evidence="2 3" key="1">
    <citation type="submission" date="2009-01" db="EMBL/GenBank/DDBJ databases">
        <authorList>
            <person name="Qin X."/>
            <person name="Bachman B."/>
            <person name="Battles P."/>
            <person name="Bell A."/>
            <person name="Bess C."/>
            <person name="Bickham C."/>
            <person name="Chaboub L."/>
            <person name="Chen D."/>
            <person name="Coyle M."/>
            <person name="Deiros D.R."/>
            <person name="Dinh H."/>
            <person name="Forbes L."/>
            <person name="Fowler G."/>
            <person name="Francisco L."/>
            <person name="Fu Q."/>
            <person name="Gubbala S."/>
            <person name="Hale W."/>
            <person name="Han Y."/>
            <person name="Hemphill L."/>
            <person name="Highlander S.K."/>
            <person name="Hirani K."/>
            <person name="Hogues M."/>
            <person name="Jackson L."/>
            <person name="Jakkamsetti A."/>
            <person name="Javaid M."/>
            <person name="Jiang H."/>
            <person name="Korchina V."/>
            <person name="Kovar C."/>
            <person name="Lara F."/>
            <person name="Lee S."/>
            <person name="Mata R."/>
            <person name="Mathew T."/>
            <person name="Moen C."/>
            <person name="Morales K."/>
            <person name="Munidasa M."/>
            <person name="Nazareth L."/>
            <person name="Ngo R."/>
            <person name="Nguyen L."/>
            <person name="Okwuonu G."/>
            <person name="Ongeri F."/>
            <person name="Patil S."/>
            <person name="Petrosino J."/>
            <person name="Pham C."/>
            <person name="Pham P."/>
            <person name="Pu L.-L."/>
            <person name="Puazo M."/>
            <person name="Raj R."/>
            <person name="Reid J."/>
            <person name="Rouhana J."/>
            <person name="Saada N."/>
            <person name="Shang Y."/>
            <person name="Simmons D."/>
            <person name="Thornton R."/>
            <person name="Warren J."/>
            <person name="Weissenberger G."/>
            <person name="Zhang J."/>
            <person name="Zhang L."/>
            <person name="Zhou C."/>
            <person name="Zhu D."/>
            <person name="Muzny D."/>
            <person name="Worley K."/>
            <person name="Gibbs R."/>
        </authorList>
    </citation>
    <scope>NUCLEOTIDE SEQUENCE [LARGE SCALE GENOMIC DNA]</scope>
    <source>
        <strain evidence="2 3">DSM 15436</strain>
    </source>
</reference>
<proteinExistence type="predicted"/>
<keyword evidence="3" id="KW-1185">Reference proteome</keyword>
<dbReference type="Gene3D" id="3.90.950.20">
    <property type="entry name" value="CinA-like"/>
    <property type="match status" value="1"/>
</dbReference>
<dbReference type="EMBL" id="ACFG01000030">
    <property type="protein sequence ID" value="EEH64004.1"/>
    <property type="molecule type" value="Genomic_DNA"/>
</dbReference>
<dbReference type="Proteomes" id="UP000010301">
    <property type="component" value="Unassembled WGS sequence"/>
</dbReference>
<dbReference type="AlphaFoldDB" id="C0W0E5"/>
<dbReference type="InterPro" id="IPR036653">
    <property type="entry name" value="CinA-like_C"/>
</dbReference>
<dbReference type="NCBIfam" id="TIGR00199">
    <property type="entry name" value="PncC_domain"/>
    <property type="match status" value="1"/>
</dbReference>
<comment type="caution">
    <text evidence="2">The sequence shown here is derived from an EMBL/GenBank/DDBJ whole genome shotgun (WGS) entry which is preliminary data.</text>
</comment>
<name>C0W0E5_9ACTO</name>
<gene>
    <name evidence="2" type="ORF">HMPREF0044_1023</name>
</gene>
<dbReference type="SUPFAM" id="SSF142433">
    <property type="entry name" value="CinA-like"/>
    <property type="match status" value="1"/>
</dbReference>
<dbReference type="STRING" id="525245.HMPREF0044_1023"/>
<dbReference type="HOGENOM" id="CLU_030805_1_0_11"/>
<protein>
    <submittedName>
        <fullName evidence="2">Competence/damage-inducible domain protein CinA</fullName>
    </submittedName>
</protein>
<evidence type="ECO:0000259" key="1">
    <source>
        <dbReference type="Pfam" id="PF02464"/>
    </source>
</evidence>
<dbReference type="Pfam" id="PF02464">
    <property type="entry name" value="CinA"/>
    <property type="match status" value="1"/>
</dbReference>
<feature type="domain" description="CinA C-terminal" evidence="1">
    <location>
        <begin position="5"/>
        <end position="155"/>
    </location>
</feature>
<organism evidence="2 3">
    <name type="scientific">Gleimia coleocanis DSM 15436</name>
    <dbReference type="NCBI Taxonomy" id="525245"/>
    <lineage>
        <taxon>Bacteria</taxon>
        <taxon>Bacillati</taxon>
        <taxon>Actinomycetota</taxon>
        <taxon>Actinomycetes</taxon>
        <taxon>Actinomycetales</taxon>
        <taxon>Actinomycetaceae</taxon>
        <taxon>Gleimia</taxon>
    </lineage>
</organism>